<organism evidence="1 2">
    <name type="scientific">Neobacillus rhizophilus</name>
    <dbReference type="NCBI Taxonomy" id="2833579"/>
    <lineage>
        <taxon>Bacteria</taxon>
        <taxon>Bacillati</taxon>
        <taxon>Bacillota</taxon>
        <taxon>Bacilli</taxon>
        <taxon>Bacillales</taxon>
        <taxon>Bacillaceae</taxon>
        <taxon>Neobacillus</taxon>
    </lineage>
</organism>
<dbReference type="EMBL" id="JAGYPF010000001">
    <property type="protein sequence ID" value="MBS4211070.1"/>
    <property type="molecule type" value="Genomic_DNA"/>
</dbReference>
<reference evidence="1" key="1">
    <citation type="submission" date="2021-05" db="EMBL/GenBank/DDBJ databases">
        <title>Novel Bacillus species.</title>
        <authorList>
            <person name="Liu G."/>
        </authorList>
    </citation>
    <scope>NUCLEOTIDE SEQUENCE</scope>
    <source>
        <strain evidence="1">FJAT-49825</strain>
    </source>
</reference>
<proteinExistence type="predicted"/>
<comment type="caution">
    <text evidence="1">The sequence shown here is derived from an EMBL/GenBank/DDBJ whole genome shotgun (WGS) entry which is preliminary data.</text>
</comment>
<evidence type="ECO:0000313" key="1">
    <source>
        <dbReference type="EMBL" id="MBS4211070.1"/>
    </source>
</evidence>
<sequence>MILDDSVVHFLRKTEPLYIHLAVANSEGRSYSVGGFGVQTNEGKDQLKIFILKSQAKKVLSFIHSGSGRISSLLTDGFTNESYQIKGSYIESKLCTEEDNEFLSRYRKGSLKLFPKMYDKFPLSATICDSLSYYVEQVYVQTPGPYAGSRYEKGVDTHDT</sequence>
<accession>A0A942U0L5</accession>
<keyword evidence="2" id="KW-1185">Reference proteome</keyword>
<dbReference type="RefSeq" id="WP_213115615.1">
    <property type="nucleotide sequence ID" value="NZ_JAGYPF010000001.1"/>
</dbReference>
<dbReference type="AlphaFoldDB" id="A0A942U0L5"/>
<gene>
    <name evidence="1" type="ORF">KHA99_01230</name>
</gene>
<protein>
    <submittedName>
        <fullName evidence="1">Uncharacterized protein</fullName>
    </submittedName>
</protein>
<name>A0A942U0L5_9BACI</name>
<dbReference type="Proteomes" id="UP000679749">
    <property type="component" value="Unassembled WGS sequence"/>
</dbReference>
<evidence type="ECO:0000313" key="2">
    <source>
        <dbReference type="Proteomes" id="UP000679749"/>
    </source>
</evidence>